<feature type="non-terminal residue" evidence="5">
    <location>
        <position position="152"/>
    </location>
</feature>
<dbReference type="GO" id="GO:0005829">
    <property type="term" value="C:cytosol"/>
    <property type="evidence" value="ECO:0007669"/>
    <property type="project" value="TreeGrafter"/>
</dbReference>
<evidence type="ECO:0000256" key="1">
    <source>
        <dbReference type="ARBA" id="ARBA00009156"/>
    </source>
</evidence>
<dbReference type="EMBL" id="UINC01062476">
    <property type="protein sequence ID" value="SVB89138.1"/>
    <property type="molecule type" value="Genomic_DNA"/>
</dbReference>
<dbReference type="InterPro" id="IPR043129">
    <property type="entry name" value="ATPase_NBD"/>
</dbReference>
<dbReference type="GO" id="GO:0019563">
    <property type="term" value="P:glycerol catabolic process"/>
    <property type="evidence" value="ECO:0007669"/>
    <property type="project" value="TreeGrafter"/>
</dbReference>
<proteinExistence type="inferred from homology"/>
<feature type="domain" description="Carbohydrate kinase FGGY N-terminal" evidence="4">
    <location>
        <begin position="5"/>
        <end position="149"/>
    </location>
</feature>
<dbReference type="Gene3D" id="3.30.420.40">
    <property type="match status" value="1"/>
</dbReference>
<dbReference type="GO" id="GO:0004370">
    <property type="term" value="F:glycerol kinase activity"/>
    <property type="evidence" value="ECO:0007669"/>
    <property type="project" value="TreeGrafter"/>
</dbReference>
<keyword evidence="3" id="KW-0418">Kinase</keyword>
<keyword evidence="2" id="KW-0808">Transferase</keyword>
<organism evidence="5">
    <name type="scientific">marine metagenome</name>
    <dbReference type="NCBI Taxonomy" id="408172"/>
    <lineage>
        <taxon>unclassified sequences</taxon>
        <taxon>metagenomes</taxon>
        <taxon>ecological metagenomes</taxon>
    </lineage>
</organism>
<evidence type="ECO:0000259" key="4">
    <source>
        <dbReference type="Pfam" id="PF00370"/>
    </source>
</evidence>
<evidence type="ECO:0000313" key="5">
    <source>
        <dbReference type="EMBL" id="SVB89138.1"/>
    </source>
</evidence>
<comment type="similarity">
    <text evidence="1">Belongs to the FGGY kinase family.</text>
</comment>
<protein>
    <recommendedName>
        <fullName evidence="4">Carbohydrate kinase FGGY N-terminal domain-containing protein</fullName>
    </recommendedName>
</protein>
<dbReference type="Pfam" id="PF00370">
    <property type="entry name" value="FGGY_N"/>
    <property type="match status" value="1"/>
</dbReference>
<gene>
    <name evidence="5" type="ORF">METZ01_LOCUS241992</name>
</gene>
<dbReference type="SUPFAM" id="SSF53067">
    <property type="entry name" value="Actin-like ATPase domain"/>
    <property type="match status" value="1"/>
</dbReference>
<sequence length="152" mass="16760">MQHNVLSIDQGTTSTRSIVFNSQGNVVAAAQKELTQQFPKPGWVEHNPIEIIAAVKETAESAVRQLASGWKNIDTIGIANQRETTLIWDRKTGIPVGNAIVWQDTRTNDFCSDLLAQGHSSSIKLSTGLKLNPYFSATKIRWLLDSVKDGQK</sequence>
<name>A0A382HPB4_9ZZZZ</name>
<dbReference type="PANTHER" id="PTHR10196:SF69">
    <property type="entry name" value="GLYCEROL KINASE"/>
    <property type="match status" value="1"/>
</dbReference>
<dbReference type="AlphaFoldDB" id="A0A382HPB4"/>
<evidence type="ECO:0000256" key="2">
    <source>
        <dbReference type="ARBA" id="ARBA00022679"/>
    </source>
</evidence>
<accession>A0A382HPB4</accession>
<dbReference type="InterPro" id="IPR018484">
    <property type="entry name" value="FGGY_N"/>
</dbReference>
<reference evidence="5" key="1">
    <citation type="submission" date="2018-05" db="EMBL/GenBank/DDBJ databases">
        <authorList>
            <person name="Lanie J.A."/>
            <person name="Ng W.-L."/>
            <person name="Kazmierczak K.M."/>
            <person name="Andrzejewski T.M."/>
            <person name="Davidsen T.M."/>
            <person name="Wayne K.J."/>
            <person name="Tettelin H."/>
            <person name="Glass J.I."/>
            <person name="Rusch D."/>
            <person name="Podicherti R."/>
            <person name="Tsui H.-C.T."/>
            <person name="Winkler M.E."/>
        </authorList>
    </citation>
    <scope>NUCLEOTIDE SEQUENCE</scope>
</reference>
<evidence type="ECO:0000256" key="3">
    <source>
        <dbReference type="ARBA" id="ARBA00022777"/>
    </source>
</evidence>
<dbReference type="PANTHER" id="PTHR10196">
    <property type="entry name" value="SUGAR KINASE"/>
    <property type="match status" value="1"/>
</dbReference>